<dbReference type="AlphaFoldDB" id="X1I3P3"/>
<proteinExistence type="predicted"/>
<reference evidence="1" key="1">
    <citation type="journal article" date="2014" name="Front. Microbiol.">
        <title>High frequency of phylogenetically diverse reductive dehalogenase-homologous genes in deep subseafloor sedimentary metagenomes.</title>
        <authorList>
            <person name="Kawai M."/>
            <person name="Futagami T."/>
            <person name="Toyoda A."/>
            <person name="Takaki Y."/>
            <person name="Nishi S."/>
            <person name="Hori S."/>
            <person name="Arai W."/>
            <person name="Tsubouchi T."/>
            <person name="Morono Y."/>
            <person name="Uchiyama I."/>
            <person name="Ito T."/>
            <person name="Fujiyama A."/>
            <person name="Inagaki F."/>
            <person name="Takami H."/>
        </authorList>
    </citation>
    <scope>NUCLEOTIDE SEQUENCE</scope>
    <source>
        <strain evidence="1">Expedition CK06-06</strain>
    </source>
</reference>
<comment type="caution">
    <text evidence="1">The sequence shown here is derived from an EMBL/GenBank/DDBJ whole genome shotgun (WGS) entry which is preliminary data.</text>
</comment>
<sequence length="37" mass="4207">GIELGKSFALENYCGEDELVPDLYPVELPQSRRQNEP</sequence>
<feature type="non-terminal residue" evidence="1">
    <location>
        <position position="1"/>
    </location>
</feature>
<accession>X1I3P3</accession>
<dbReference type="EMBL" id="BARU01044054">
    <property type="protein sequence ID" value="GAH76332.1"/>
    <property type="molecule type" value="Genomic_DNA"/>
</dbReference>
<organism evidence="1">
    <name type="scientific">marine sediment metagenome</name>
    <dbReference type="NCBI Taxonomy" id="412755"/>
    <lineage>
        <taxon>unclassified sequences</taxon>
        <taxon>metagenomes</taxon>
        <taxon>ecological metagenomes</taxon>
    </lineage>
</organism>
<evidence type="ECO:0000313" key="1">
    <source>
        <dbReference type="EMBL" id="GAH76332.1"/>
    </source>
</evidence>
<protein>
    <submittedName>
        <fullName evidence="1">Uncharacterized protein</fullName>
    </submittedName>
</protein>
<name>X1I3P3_9ZZZZ</name>
<gene>
    <name evidence="1" type="ORF">S03H2_67322</name>
</gene>